<feature type="region of interest" description="Disordered" evidence="1">
    <location>
        <begin position="182"/>
        <end position="249"/>
    </location>
</feature>
<evidence type="ECO:0000313" key="2">
    <source>
        <dbReference type="EMBL" id="KAJ9131112.1"/>
    </source>
</evidence>
<feature type="compositionally biased region" description="Gly residues" evidence="1">
    <location>
        <begin position="1"/>
        <end position="10"/>
    </location>
</feature>
<evidence type="ECO:0000256" key="1">
    <source>
        <dbReference type="SAM" id="MobiDB-lite"/>
    </source>
</evidence>
<sequence length="413" mass="46427">MSKRVVGGGPSTNDSHRDATSATTTSPRGADDTVGSLLADVANALSDSLRILMFADKREWGPDEFEQIRALEDALDDAKKDFQELGPLVGGQFYYENDRIAQSLEELRALRTKFSSHAQNFKDWLRTGGPINPIWARETGELKRELHRAQCRAARRIFAAEQEANARCLGAFEVYRRQRELEARRGKRRSRPDSRYGHAARHELPLWNGSGSDDAAAAARQQQQRRQQDAKQPQQYGEEELTAPAQRRRPSLEELVPACNAVGKFERFGDRDIAFSCDFCDGFIVWEDVREMPSRRAPPPPGITEHPNWQAAARSVSGELEDKTVVFAPVAIANHVAPAPGRWQAGILCPYCDEYTYYAQGDDELEQVRYAQDEEGFPDLKSFQQHLEWYHTAVPVPSIPLLPKAARASCSVM</sequence>
<keyword evidence="3" id="KW-1185">Reference proteome</keyword>
<dbReference type="AlphaFoldDB" id="A0AA38R0Y7"/>
<name>A0AA38R0Y7_9PEZI</name>
<dbReference type="EMBL" id="JANBVO010000072">
    <property type="protein sequence ID" value="KAJ9131112.1"/>
    <property type="molecule type" value="Genomic_DNA"/>
</dbReference>
<protein>
    <submittedName>
        <fullName evidence="2">Mediator complex subunit 3 fungal domain-containing protein</fullName>
    </submittedName>
</protein>
<dbReference type="Proteomes" id="UP001174694">
    <property type="component" value="Unassembled WGS sequence"/>
</dbReference>
<gene>
    <name evidence="2" type="ORF">NKR23_g11873</name>
</gene>
<organism evidence="2 3">
    <name type="scientific">Pleurostoma richardsiae</name>
    <dbReference type="NCBI Taxonomy" id="41990"/>
    <lineage>
        <taxon>Eukaryota</taxon>
        <taxon>Fungi</taxon>
        <taxon>Dikarya</taxon>
        <taxon>Ascomycota</taxon>
        <taxon>Pezizomycotina</taxon>
        <taxon>Sordariomycetes</taxon>
        <taxon>Sordariomycetidae</taxon>
        <taxon>Calosphaeriales</taxon>
        <taxon>Pleurostomataceae</taxon>
        <taxon>Pleurostoma</taxon>
    </lineage>
</organism>
<feature type="compositionally biased region" description="Low complexity" evidence="1">
    <location>
        <begin position="213"/>
        <end position="235"/>
    </location>
</feature>
<feature type="region of interest" description="Disordered" evidence="1">
    <location>
        <begin position="1"/>
        <end position="33"/>
    </location>
</feature>
<evidence type="ECO:0000313" key="3">
    <source>
        <dbReference type="Proteomes" id="UP001174694"/>
    </source>
</evidence>
<reference evidence="2" key="1">
    <citation type="submission" date="2022-07" db="EMBL/GenBank/DDBJ databases">
        <title>Fungi with potential for degradation of polypropylene.</title>
        <authorList>
            <person name="Gostincar C."/>
        </authorList>
    </citation>
    <scope>NUCLEOTIDE SEQUENCE</scope>
    <source>
        <strain evidence="2">EXF-13308</strain>
    </source>
</reference>
<feature type="compositionally biased region" description="Basic and acidic residues" evidence="1">
    <location>
        <begin position="191"/>
        <end position="204"/>
    </location>
</feature>
<proteinExistence type="predicted"/>
<accession>A0AA38R0Y7</accession>
<comment type="caution">
    <text evidence="2">The sequence shown here is derived from an EMBL/GenBank/DDBJ whole genome shotgun (WGS) entry which is preliminary data.</text>
</comment>